<reference evidence="2 3" key="1">
    <citation type="journal article" date="2014" name="Agronomy (Basel)">
        <title>A Draft Genome Sequence for Ensete ventricosum, the Drought-Tolerant Tree Against Hunger.</title>
        <authorList>
            <person name="Harrison J."/>
            <person name="Moore K.A."/>
            <person name="Paszkiewicz K."/>
            <person name="Jones T."/>
            <person name="Grant M."/>
            <person name="Ambacheew D."/>
            <person name="Muzemil S."/>
            <person name="Studholme D.J."/>
        </authorList>
    </citation>
    <scope>NUCLEOTIDE SEQUENCE [LARGE SCALE GENOMIC DNA]</scope>
</reference>
<accession>A0A427AMP8</accession>
<feature type="compositionally biased region" description="Polar residues" evidence="1">
    <location>
        <begin position="17"/>
        <end position="26"/>
    </location>
</feature>
<organism evidence="2 3">
    <name type="scientific">Ensete ventricosum</name>
    <name type="common">Abyssinian banana</name>
    <name type="synonym">Musa ensete</name>
    <dbReference type="NCBI Taxonomy" id="4639"/>
    <lineage>
        <taxon>Eukaryota</taxon>
        <taxon>Viridiplantae</taxon>
        <taxon>Streptophyta</taxon>
        <taxon>Embryophyta</taxon>
        <taxon>Tracheophyta</taxon>
        <taxon>Spermatophyta</taxon>
        <taxon>Magnoliopsida</taxon>
        <taxon>Liliopsida</taxon>
        <taxon>Zingiberales</taxon>
        <taxon>Musaceae</taxon>
        <taxon>Ensete</taxon>
    </lineage>
</organism>
<feature type="compositionally biased region" description="Basic residues" evidence="1">
    <location>
        <begin position="1"/>
        <end position="14"/>
    </location>
</feature>
<comment type="caution">
    <text evidence="2">The sequence shown here is derived from an EMBL/GenBank/DDBJ whole genome shotgun (WGS) entry which is preliminary data.</text>
</comment>
<name>A0A427AMP8_ENSVE</name>
<feature type="region of interest" description="Disordered" evidence="1">
    <location>
        <begin position="1"/>
        <end position="33"/>
    </location>
</feature>
<dbReference type="Proteomes" id="UP000287651">
    <property type="component" value="Unassembled WGS sequence"/>
</dbReference>
<evidence type="ECO:0000256" key="1">
    <source>
        <dbReference type="SAM" id="MobiDB-lite"/>
    </source>
</evidence>
<dbReference type="EMBL" id="AMZH03001929">
    <property type="protein sequence ID" value="RRT77452.1"/>
    <property type="molecule type" value="Genomic_DNA"/>
</dbReference>
<protein>
    <submittedName>
        <fullName evidence="2">Uncharacterized protein</fullName>
    </submittedName>
</protein>
<sequence>MRASRAKGKRRSRTGRSNAGAQSESGADTRRDQMIRWRRRRCNRWQEFLVSPFPAHPVKAIGRGAGGREQGRCHGEAMKWKPGARRQHAIGPQVWGRQRYPPLARVTRRCRLLMLWLG</sequence>
<evidence type="ECO:0000313" key="2">
    <source>
        <dbReference type="EMBL" id="RRT77452.1"/>
    </source>
</evidence>
<evidence type="ECO:0000313" key="3">
    <source>
        <dbReference type="Proteomes" id="UP000287651"/>
    </source>
</evidence>
<proteinExistence type="predicted"/>
<gene>
    <name evidence="2" type="ORF">B296_00028602</name>
</gene>
<dbReference type="AlphaFoldDB" id="A0A427AMP8"/>